<gene>
    <name evidence="1" type="ORF">FCALED_LOCUS14788</name>
</gene>
<evidence type="ECO:0000313" key="1">
    <source>
        <dbReference type="EMBL" id="CAG8727883.1"/>
    </source>
</evidence>
<comment type="caution">
    <text evidence="1">The sequence shown here is derived from an EMBL/GenBank/DDBJ whole genome shotgun (WGS) entry which is preliminary data.</text>
</comment>
<organism evidence="1 2">
    <name type="scientific">Funneliformis caledonium</name>
    <dbReference type="NCBI Taxonomy" id="1117310"/>
    <lineage>
        <taxon>Eukaryota</taxon>
        <taxon>Fungi</taxon>
        <taxon>Fungi incertae sedis</taxon>
        <taxon>Mucoromycota</taxon>
        <taxon>Glomeromycotina</taxon>
        <taxon>Glomeromycetes</taxon>
        <taxon>Glomerales</taxon>
        <taxon>Glomeraceae</taxon>
        <taxon>Funneliformis</taxon>
    </lineage>
</organism>
<sequence>CFYPLLQLFLHFDNMHGKKSFRINRVSNEKASSYDQYHHCNNQDHRLISLRSLISNRECSTCRDQRRRRSIFCEVNRSRSTYRNTGRRRSVSYDDDRDHSTHQDLCPILYENNRVLYNSPRWSDDSNGSLSRSFRLYKNSEINEIETINLTLKHLIKEVEVLKSMLQVQSTCLNKGKGSVTLESPEGYVRRSCLILEKMSNEQFKIFRVY</sequence>
<name>A0A9N9NDN8_9GLOM</name>
<dbReference type="EMBL" id="CAJVPQ010011575">
    <property type="protein sequence ID" value="CAG8727883.1"/>
    <property type="molecule type" value="Genomic_DNA"/>
</dbReference>
<reference evidence="1" key="1">
    <citation type="submission" date="2021-06" db="EMBL/GenBank/DDBJ databases">
        <authorList>
            <person name="Kallberg Y."/>
            <person name="Tangrot J."/>
            <person name="Rosling A."/>
        </authorList>
    </citation>
    <scope>NUCLEOTIDE SEQUENCE</scope>
    <source>
        <strain evidence="1">UK204</strain>
    </source>
</reference>
<protein>
    <submittedName>
        <fullName evidence="1">6445_t:CDS:1</fullName>
    </submittedName>
</protein>
<proteinExistence type="predicted"/>
<evidence type="ECO:0000313" key="2">
    <source>
        <dbReference type="Proteomes" id="UP000789570"/>
    </source>
</evidence>
<feature type="non-terminal residue" evidence="1">
    <location>
        <position position="1"/>
    </location>
</feature>
<dbReference type="AlphaFoldDB" id="A0A9N9NDN8"/>
<accession>A0A9N9NDN8</accession>
<keyword evidence="2" id="KW-1185">Reference proteome</keyword>
<dbReference type="Proteomes" id="UP000789570">
    <property type="component" value="Unassembled WGS sequence"/>
</dbReference>